<protein>
    <submittedName>
        <fullName evidence="2">Uncharacterized protein</fullName>
    </submittedName>
</protein>
<keyword evidence="3" id="KW-1185">Reference proteome</keyword>
<feature type="region of interest" description="Disordered" evidence="1">
    <location>
        <begin position="31"/>
        <end position="52"/>
    </location>
</feature>
<dbReference type="Proteomes" id="UP001187192">
    <property type="component" value="Unassembled WGS sequence"/>
</dbReference>
<reference evidence="2" key="1">
    <citation type="submission" date="2023-07" db="EMBL/GenBank/DDBJ databases">
        <title>draft genome sequence of fig (Ficus carica).</title>
        <authorList>
            <person name="Takahashi T."/>
            <person name="Nishimura K."/>
        </authorList>
    </citation>
    <scope>NUCLEOTIDE SEQUENCE</scope>
</reference>
<evidence type="ECO:0000256" key="1">
    <source>
        <dbReference type="SAM" id="MobiDB-lite"/>
    </source>
</evidence>
<organism evidence="2 3">
    <name type="scientific">Ficus carica</name>
    <name type="common">Common fig</name>
    <dbReference type="NCBI Taxonomy" id="3494"/>
    <lineage>
        <taxon>Eukaryota</taxon>
        <taxon>Viridiplantae</taxon>
        <taxon>Streptophyta</taxon>
        <taxon>Embryophyta</taxon>
        <taxon>Tracheophyta</taxon>
        <taxon>Spermatophyta</taxon>
        <taxon>Magnoliopsida</taxon>
        <taxon>eudicotyledons</taxon>
        <taxon>Gunneridae</taxon>
        <taxon>Pentapetalae</taxon>
        <taxon>rosids</taxon>
        <taxon>fabids</taxon>
        <taxon>Rosales</taxon>
        <taxon>Moraceae</taxon>
        <taxon>Ficeae</taxon>
        <taxon>Ficus</taxon>
    </lineage>
</organism>
<name>A0AA87Z9Y4_FICCA</name>
<gene>
    <name evidence="2" type="ORF">TIFTF001_041720</name>
</gene>
<evidence type="ECO:0000313" key="3">
    <source>
        <dbReference type="Proteomes" id="UP001187192"/>
    </source>
</evidence>
<comment type="caution">
    <text evidence="2">The sequence shown here is derived from an EMBL/GenBank/DDBJ whole genome shotgun (WGS) entry which is preliminary data.</text>
</comment>
<evidence type="ECO:0000313" key="2">
    <source>
        <dbReference type="EMBL" id="GMN32373.1"/>
    </source>
</evidence>
<accession>A0AA87Z9Y4</accession>
<dbReference type="EMBL" id="BTGU01001986">
    <property type="protein sequence ID" value="GMN32373.1"/>
    <property type="molecule type" value="Genomic_DNA"/>
</dbReference>
<sequence>MKGIARIASRKGAAVALIFFFDLQQNGGSTGVSHEAAGGFGHEDGEDGIAGSPKMLGLQRRDLIGFHRDSFCREDLSFPASHHNHHQIVSFHRDLLRIVMSMPDPSRSPRRDLS</sequence>
<dbReference type="AlphaFoldDB" id="A0AA87Z9Y4"/>
<proteinExistence type="predicted"/>